<reference evidence="2 3" key="1">
    <citation type="submission" date="2018-03" db="EMBL/GenBank/DDBJ databases">
        <title>Genomic Encyclopedia of Archaeal and Bacterial Type Strains, Phase II (KMG-II): from individual species to whole genera.</title>
        <authorList>
            <person name="Goeker M."/>
        </authorList>
    </citation>
    <scope>NUCLEOTIDE SEQUENCE [LARGE SCALE GENOMIC DNA]</scope>
    <source>
        <strain evidence="2 3">DSM 45348</strain>
    </source>
</reference>
<dbReference type="EMBL" id="PVZG01000013">
    <property type="protein sequence ID" value="PRY24684.1"/>
    <property type="molecule type" value="Genomic_DNA"/>
</dbReference>
<evidence type="ECO:0000256" key="1">
    <source>
        <dbReference type="SAM" id="Phobius"/>
    </source>
</evidence>
<evidence type="ECO:0000313" key="2">
    <source>
        <dbReference type="EMBL" id="PRY24684.1"/>
    </source>
</evidence>
<dbReference type="Proteomes" id="UP000239209">
    <property type="component" value="Unassembled WGS sequence"/>
</dbReference>
<comment type="caution">
    <text evidence="2">The sequence shown here is derived from an EMBL/GenBank/DDBJ whole genome shotgun (WGS) entry which is preliminary data.</text>
</comment>
<feature type="transmembrane region" description="Helical" evidence="1">
    <location>
        <begin position="48"/>
        <end position="68"/>
    </location>
</feature>
<feature type="transmembrane region" description="Helical" evidence="1">
    <location>
        <begin position="75"/>
        <end position="94"/>
    </location>
</feature>
<keyword evidence="3" id="KW-1185">Reference proteome</keyword>
<dbReference type="RefSeq" id="WP_106129170.1">
    <property type="nucleotide sequence ID" value="NZ_PVZG01000013.1"/>
</dbReference>
<feature type="transmembrane region" description="Helical" evidence="1">
    <location>
        <begin position="100"/>
        <end position="127"/>
    </location>
</feature>
<dbReference type="AlphaFoldDB" id="A0A2T0RU48"/>
<keyword evidence="1" id="KW-0472">Membrane</keyword>
<organism evidence="2 3">
    <name type="scientific">Pseudosporangium ferrugineum</name>
    <dbReference type="NCBI Taxonomy" id="439699"/>
    <lineage>
        <taxon>Bacteria</taxon>
        <taxon>Bacillati</taxon>
        <taxon>Actinomycetota</taxon>
        <taxon>Actinomycetes</taxon>
        <taxon>Micromonosporales</taxon>
        <taxon>Micromonosporaceae</taxon>
        <taxon>Pseudosporangium</taxon>
    </lineage>
</organism>
<accession>A0A2T0RU48</accession>
<proteinExistence type="predicted"/>
<keyword evidence="1" id="KW-1133">Transmembrane helix</keyword>
<keyword evidence="1" id="KW-0812">Transmembrane</keyword>
<protein>
    <submittedName>
        <fullName evidence="2">Uncharacterized protein</fullName>
    </submittedName>
</protein>
<gene>
    <name evidence="2" type="ORF">CLV70_113122</name>
</gene>
<name>A0A2T0RU48_9ACTN</name>
<sequence>MRSLFARRPLTGALVLAAATVLTWLVFLGGDTEKDVDPVTLVESGPYTVPQVAGCLLTLVVLLVLAVVAGVPRWYAAAAMTLAFSLAWTVQAAMADDSGLFVIGGVLVALGMAAGTVVVAVATDAVLRPRG</sequence>
<evidence type="ECO:0000313" key="3">
    <source>
        <dbReference type="Proteomes" id="UP000239209"/>
    </source>
</evidence>